<organism evidence="1 2">
    <name type="scientific">Salinactinospora qingdaonensis</name>
    <dbReference type="NCBI Taxonomy" id="702744"/>
    <lineage>
        <taxon>Bacteria</taxon>
        <taxon>Bacillati</taxon>
        <taxon>Actinomycetota</taxon>
        <taxon>Actinomycetes</taxon>
        <taxon>Streptosporangiales</taxon>
        <taxon>Nocardiopsidaceae</taxon>
        <taxon>Salinactinospora</taxon>
    </lineage>
</organism>
<sequence length="79" mass="8767">MSSAAERHRLTRLALTTWGEVAEMLAERGEVWPNTDPMTWGVGLQLAMARMQALAEASTLIGGPDLHQLISLYEQETTR</sequence>
<name>A0ABP7FQK9_9ACTN</name>
<reference evidence="2" key="1">
    <citation type="journal article" date="2019" name="Int. J. Syst. Evol. Microbiol.">
        <title>The Global Catalogue of Microorganisms (GCM) 10K type strain sequencing project: providing services to taxonomists for standard genome sequencing and annotation.</title>
        <authorList>
            <consortium name="The Broad Institute Genomics Platform"/>
            <consortium name="The Broad Institute Genome Sequencing Center for Infectious Disease"/>
            <person name="Wu L."/>
            <person name="Ma J."/>
        </authorList>
    </citation>
    <scope>NUCLEOTIDE SEQUENCE [LARGE SCALE GENOMIC DNA]</scope>
    <source>
        <strain evidence="2">JCM 17137</strain>
    </source>
</reference>
<protein>
    <submittedName>
        <fullName evidence="1">Uncharacterized protein</fullName>
    </submittedName>
</protein>
<proteinExistence type="predicted"/>
<keyword evidence="2" id="KW-1185">Reference proteome</keyword>
<evidence type="ECO:0000313" key="1">
    <source>
        <dbReference type="EMBL" id="GAA3744591.1"/>
    </source>
</evidence>
<dbReference type="EMBL" id="BAABDD010000010">
    <property type="protein sequence ID" value="GAA3744591.1"/>
    <property type="molecule type" value="Genomic_DNA"/>
</dbReference>
<gene>
    <name evidence="1" type="ORF">GCM10022402_25280</name>
</gene>
<comment type="caution">
    <text evidence="1">The sequence shown here is derived from an EMBL/GenBank/DDBJ whole genome shotgun (WGS) entry which is preliminary data.</text>
</comment>
<accession>A0ABP7FQK9</accession>
<dbReference type="Proteomes" id="UP001500908">
    <property type="component" value="Unassembled WGS sequence"/>
</dbReference>
<evidence type="ECO:0000313" key="2">
    <source>
        <dbReference type="Proteomes" id="UP001500908"/>
    </source>
</evidence>
<dbReference type="RefSeq" id="WP_344971224.1">
    <property type="nucleotide sequence ID" value="NZ_BAABDD010000010.1"/>
</dbReference>